<dbReference type="Gramene" id="PGSC0003DMT400071909">
    <property type="protein sequence ID" value="PGSC0003DMT400071909"/>
    <property type="gene ID" value="PGSC0003DMG400027978"/>
</dbReference>
<accession>M1CPH2</accession>
<dbReference type="OMA" id="NYWREHF"/>
<dbReference type="Proteomes" id="UP000011115">
    <property type="component" value="Unassembled WGS sequence"/>
</dbReference>
<dbReference type="PANTHER" id="PTHR35740:SF1">
    <property type="entry name" value="OS12G0111700 PROTEIN"/>
    <property type="match status" value="1"/>
</dbReference>
<dbReference type="AlphaFoldDB" id="M1CPH2"/>
<feature type="region of interest" description="Disordered" evidence="1">
    <location>
        <begin position="462"/>
        <end position="498"/>
    </location>
</feature>
<sequence>MATQRNNPNASKSMADQRNNPNTSKSMADQRNNSNSNSNSNPNPNPNPNNSKSINKKRQPFADISNFNLIPTSTLRKLCSFSSPSTSKSQNVIPKPPISDSNSSKPNYKEANSETSVASSDFNSLQNPNPLLPGKSFTIPSGRGNEAVLYNRRHTTKKSNLEATALPFTSSHENKKDKRKEIDVPCLSLPPPTVMKDKGKAIAEPFSSLSPETRQDKGKRAVVLSTPVSGDKAVVNNRRQTAKRSNLEASALPFTSSHENKEDKRKEIDEPLPFNAYLLACLQKTCLICLLFVTQAGRGNEAVLYNRRHTTKKSNLEATALPFTSSHENKKDKRKEIDVPCLSLPPPTVMKDKGKAIAEPFSCLSPETRQDKGKRAVVLSTPVSGNKKTKGIHEPFMSSSPQKAKSKAQAISHEHFPSDEKAAEETVGVSSGSCSSLKRTRGKGIVDASVFSCPTLPKKRTNRSEFSGVGDIKPSGSWTDPTGKRKKRRCTQQKPAVEESLPQDFVNYWREHFKEIDEFELPEEEASYSDLE</sequence>
<feature type="compositionally biased region" description="Low complexity" evidence="1">
    <location>
        <begin position="32"/>
        <end position="42"/>
    </location>
</feature>
<dbReference type="InParanoid" id="M1CPH2"/>
<dbReference type="eggNOG" id="ENOG502SCGS">
    <property type="taxonomic scope" value="Eukaryota"/>
</dbReference>
<feature type="region of interest" description="Disordered" evidence="1">
    <location>
        <begin position="1"/>
        <end position="62"/>
    </location>
</feature>
<reference evidence="3" key="1">
    <citation type="journal article" date="2011" name="Nature">
        <title>Genome sequence and analysis of the tuber crop potato.</title>
        <authorList>
            <consortium name="The Potato Genome Sequencing Consortium"/>
        </authorList>
    </citation>
    <scope>NUCLEOTIDE SEQUENCE [LARGE SCALE GENOMIC DNA]</scope>
    <source>
        <strain evidence="3">cv. DM1-3 516 R44</strain>
    </source>
</reference>
<evidence type="ECO:0000313" key="2">
    <source>
        <dbReference type="EnsemblPlants" id="PGSC0003DMT400071909"/>
    </source>
</evidence>
<dbReference type="PaxDb" id="4113-PGSC0003DMT400071909"/>
<feature type="region of interest" description="Disordered" evidence="1">
    <location>
        <begin position="79"/>
        <end position="139"/>
    </location>
</feature>
<feature type="compositionally biased region" description="Basic and acidic residues" evidence="1">
    <location>
        <begin position="172"/>
        <end position="183"/>
    </location>
</feature>
<feature type="compositionally biased region" description="Polar residues" evidence="1">
    <location>
        <begin position="113"/>
        <end position="129"/>
    </location>
</feature>
<evidence type="ECO:0000313" key="3">
    <source>
        <dbReference type="Proteomes" id="UP000011115"/>
    </source>
</evidence>
<dbReference type="ExpressionAtlas" id="M1CPH2">
    <property type="expression patterns" value="baseline"/>
</dbReference>
<protein>
    <submittedName>
        <fullName evidence="2">GI12756</fullName>
    </submittedName>
</protein>
<evidence type="ECO:0000256" key="1">
    <source>
        <dbReference type="SAM" id="MobiDB-lite"/>
    </source>
</evidence>
<feature type="region of interest" description="Disordered" evidence="1">
    <location>
        <begin position="237"/>
        <end position="265"/>
    </location>
</feature>
<feature type="compositionally biased region" description="Polar residues" evidence="1">
    <location>
        <begin position="1"/>
        <end position="31"/>
    </location>
</feature>
<reference evidence="2" key="2">
    <citation type="submission" date="2015-06" db="UniProtKB">
        <authorList>
            <consortium name="EnsemblPlants"/>
        </authorList>
    </citation>
    <scope>IDENTIFICATION</scope>
    <source>
        <strain evidence="2">DM1-3 516 R44</strain>
    </source>
</reference>
<name>M1CPH2_SOLTU</name>
<dbReference type="EnsemblPlants" id="PGSC0003DMT400071909">
    <property type="protein sequence ID" value="PGSC0003DMT400071909"/>
    <property type="gene ID" value="PGSC0003DMG400027978"/>
</dbReference>
<feature type="region of interest" description="Disordered" evidence="1">
    <location>
        <begin position="170"/>
        <end position="197"/>
    </location>
</feature>
<feature type="compositionally biased region" description="Polar residues" evidence="1">
    <location>
        <begin position="79"/>
        <end position="92"/>
    </location>
</feature>
<proteinExistence type="predicted"/>
<feature type="compositionally biased region" description="Polar residues" evidence="1">
    <location>
        <begin position="237"/>
        <end position="257"/>
    </location>
</feature>
<dbReference type="HOGENOM" id="CLU_038525_0_0_1"/>
<organism evidence="2 3">
    <name type="scientific">Solanum tuberosum</name>
    <name type="common">Potato</name>
    <dbReference type="NCBI Taxonomy" id="4113"/>
    <lineage>
        <taxon>Eukaryota</taxon>
        <taxon>Viridiplantae</taxon>
        <taxon>Streptophyta</taxon>
        <taxon>Embryophyta</taxon>
        <taxon>Tracheophyta</taxon>
        <taxon>Spermatophyta</taxon>
        <taxon>Magnoliopsida</taxon>
        <taxon>eudicotyledons</taxon>
        <taxon>Gunneridae</taxon>
        <taxon>Pentapetalae</taxon>
        <taxon>asterids</taxon>
        <taxon>lamiids</taxon>
        <taxon>Solanales</taxon>
        <taxon>Solanaceae</taxon>
        <taxon>Solanoideae</taxon>
        <taxon>Solaneae</taxon>
        <taxon>Solanum</taxon>
    </lineage>
</organism>
<dbReference type="PANTHER" id="PTHR35740">
    <property type="entry name" value="OS12G0111700 PROTEIN"/>
    <property type="match status" value="1"/>
</dbReference>
<keyword evidence="3" id="KW-1185">Reference proteome</keyword>